<sequence length="55" mass="6239">MTETKPRYKVTIRCSECGEKYILRGRPNSEGGYDTGFKRCVCGNETSFDIDVTPE</sequence>
<evidence type="ECO:0000313" key="1">
    <source>
        <dbReference type="EMBL" id="MBB5172916.1"/>
    </source>
</evidence>
<protein>
    <submittedName>
        <fullName evidence="1">DNA-directed RNA polymerase subunit RPC12/RpoP</fullName>
    </submittedName>
</protein>
<dbReference type="AlphaFoldDB" id="A0A840QNF6"/>
<comment type="caution">
    <text evidence="1">The sequence shown here is derived from an EMBL/GenBank/DDBJ whole genome shotgun (WGS) entry which is preliminary data.</text>
</comment>
<dbReference type="EMBL" id="JACHHB010000004">
    <property type="protein sequence ID" value="MBB5172916.1"/>
    <property type="molecule type" value="Genomic_DNA"/>
</dbReference>
<gene>
    <name evidence="1" type="ORF">HNQ41_001079</name>
</gene>
<accession>A0A840QNF6</accession>
<dbReference type="Proteomes" id="UP000551878">
    <property type="component" value="Unassembled WGS sequence"/>
</dbReference>
<proteinExistence type="predicted"/>
<evidence type="ECO:0000313" key="2">
    <source>
        <dbReference type="Proteomes" id="UP000551878"/>
    </source>
</evidence>
<dbReference type="RefSeq" id="WP_184663597.1">
    <property type="nucleotide sequence ID" value="NZ_JACHHB010000004.1"/>
</dbReference>
<dbReference type="GO" id="GO:0000428">
    <property type="term" value="C:DNA-directed RNA polymerase complex"/>
    <property type="evidence" value="ECO:0007669"/>
    <property type="project" value="UniProtKB-KW"/>
</dbReference>
<organism evidence="1 2">
    <name type="scientific">Texcoconibacillus texcoconensis</name>
    <dbReference type="NCBI Taxonomy" id="1095777"/>
    <lineage>
        <taxon>Bacteria</taxon>
        <taxon>Bacillati</taxon>
        <taxon>Bacillota</taxon>
        <taxon>Bacilli</taxon>
        <taxon>Bacillales</taxon>
        <taxon>Bacillaceae</taxon>
        <taxon>Texcoconibacillus</taxon>
    </lineage>
</organism>
<keyword evidence="1" id="KW-0804">Transcription</keyword>
<keyword evidence="1" id="KW-0240">DNA-directed RNA polymerase</keyword>
<keyword evidence="2" id="KW-1185">Reference proteome</keyword>
<name>A0A840QNF6_9BACI</name>
<reference evidence="1 2" key="1">
    <citation type="submission" date="2020-08" db="EMBL/GenBank/DDBJ databases">
        <title>Genomic Encyclopedia of Type Strains, Phase IV (KMG-IV): sequencing the most valuable type-strain genomes for metagenomic binning, comparative biology and taxonomic classification.</title>
        <authorList>
            <person name="Goeker M."/>
        </authorList>
    </citation>
    <scope>NUCLEOTIDE SEQUENCE [LARGE SCALE GENOMIC DNA]</scope>
    <source>
        <strain evidence="1 2">DSM 24696</strain>
    </source>
</reference>